<proteinExistence type="inferred from homology"/>
<evidence type="ECO:0000256" key="2">
    <source>
        <dbReference type="SAM" id="Phobius"/>
    </source>
</evidence>
<dbReference type="PANTHER" id="PTHR33365">
    <property type="entry name" value="YALI0B05434P"/>
    <property type="match status" value="1"/>
</dbReference>
<dbReference type="InterPro" id="IPR021765">
    <property type="entry name" value="UstYa-like"/>
</dbReference>
<evidence type="ECO:0000313" key="4">
    <source>
        <dbReference type="Proteomes" id="UP000316270"/>
    </source>
</evidence>
<dbReference type="EMBL" id="CP042185">
    <property type="protein sequence ID" value="QDS68212.1"/>
    <property type="molecule type" value="Genomic_DNA"/>
</dbReference>
<gene>
    <name evidence="3" type="ORF">FKW77_010572</name>
</gene>
<dbReference type="STRING" id="50376.A0A517KXV6"/>
<keyword evidence="2" id="KW-0472">Membrane</keyword>
<evidence type="ECO:0000313" key="3">
    <source>
        <dbReference type="EMBL" id="QDS68212.1"/>
    </source>
</evidence>
<protein>
    <recommendedName>
        <fullName evidence="5">Tat pathway signal sequence</fullName>
    </recommendedName>
</protein>
<name>A0A517KXV6_9PEZI</name>
<dbReference type="Proteomes" id="UP000316270">
    <property type="component" value="Chromosome 1"/>
</dbReference>
<reference evidence="3 4" key="1">
    <citation type="submission" date="2019-07" db="EMBL/GenBank/DDBJ databases">
        <title>Finished genome of Venturia effusa.</title>
        <authorList>
            <person name="Young C.A."/>
            <person name="Cox M.P."/>
            <person name="Ganley A.R.D."/>
            <person name="David W.J."/>
        </authorList>
    </citation>
    <scope>NUCLEOTIDE SEQUENCE [LARGE SCALE GENOMIC DNA]</scope>
    <source>
        <strain evidence="4">albino</strain>
    </source>
</reference>
<evidence type="ECO:0008006" key="5">
    <source>
        <dbReference type="Google" id="ProtNLM"/>
    </source>
</evidence>
<keyword evidence="2" id="KW-0812">Transmembrane</keyword>
<feature type="transmembrane region" description="Helical" evidence="2">
    <location>
        <begin position="34"/>
        <end position="53"/>
    </location>
</feature>
<dbReference type="OrthoDB" id="3687641at2759"/>
<dbReference type="Pfam" id="PF11807">
    <property type="entry name" value="UstYa"/>
    <property type="match status" value="1"/>
</dbReference>
<evidence type="ECO:0000256" key="1">
    <source>
        <dbReference type="ARBA" id="ARBA00035112"/>
    </source>
</evidence>
<keyword evidence="2" id="KW-1133">Transmembrane helix</keyword>
<sequence length="314" mass="36418">MSEAQEIEGLINGFNTSRNQDWNPKKRLWDCPTLRWIVLCCTFLLGVATGWYLNTRLYSRHYAYDTTISGAQALTKPIRRTTVVPAGPGNHSDIFRRAPSKEVDEAWESLYTNSLLLITATDLRRMGKEPSQYASLAESFEYGDRKYFAKFDHIHSIHCLNLLRKWVHSEYYFPRGKPKTMGLVHVNHCIRSLLENLLCHVDYGMFTYQWVEGEPLPIADFQVDRQCRDYGALLEFAKKNRVDGDGRVKHLPRPDDAVVVPQDPAIVNYTEAYEKAHPEKPTRQQRAQLYKDLYKAGVKLWRETGRIPHVELED</sequence>
<comment type="similarity">
    <text evidence="1">Belongs to the ustYa family.</text>
</comment>
<dbReference type="GO" id="GO:0043386">
    <property type="term" value="P:mycotoxin biosynthetic process"/>
    <property type="evidence" value="ECO:0007669"/>
    <property type="project" value="InterPro"/>
</dbReference>
<accession>A0A517KXV6</accession>
<organism evidence="3 4">
    <name type="scientific">Venturia effusa</name>
    <dbReference type="NCBI Taxonomy" id="50376"/>
    <lineage>
        <taxon>Eukaryota</taxon>
        <taxon>Fungi</taxon>
        <taxon>Dikarya</taxon>
        <taxon>Ascomycota</taxon>
        <taxon>Pezizomycotina</taxon>
        <taxon>Dothideomycetes</taxon>
        <taxon>Pleosporomycetidae</taxon>
        <taxon>Venturiales</taxon>
        <taxon>Venturiaceae</taxon>
        <taxon>Venturia</taxon>
    </lineage>
</organism>
<keyword evidence="4" id="KW-1185">Reference proteome</keyword>
<dbReference type="AlphaFoldDB" id="A0A517KXV6"/>
<dbReference type="PANTHER" id="PTHR33365:SF14">
    <property type="entry name" value="TAT PATHWAY SIGNAL SEQUENCE"/>
    <property type="match status" value="1"/>
</dbReference>